<reference evidence="1 2" key="1">
    <citation type="journal article" date="2017" name="Nat. Commun.">
        <title>Genome assembly with in vitro proximity ligation data and whole-genome triplication in lettuce.</title>
        <authorList>
            <person name="Reyes-Chin-Wo S."/>
            <person name="Wang Z."/>
            <person name="Yang X."/>
            <person name="Kozik A."/>
            <person name="Arikit S."/>
            <person name="Song C."/>
            <person name="Xia L."/>
            <person name="Froenicke L."/>
            <person name="Lavelle D.O."/>
            <person name="Truco M.J."/>
            <person name="Xia R."/>
            <person name="Zhu S."/>
            <person name="Xu C."/>
            <person name="Xu H."/>
            <person name="Xu X."/>
            <person name="Cox K."/>
            <person name="Korf I."/>
            <person name="Meyers B.C."/>
            <person name="Michelmore R.W."/>
        </authorList>
    </citation>
    <scope>NUCLEOTIDE SEQUENCE [LARGE SCALE GENOMIC DNA]</scope>
    <source>
        <strain evidence="2">cv. Salinas</strain>
        <tissue evidence="1">Seedlings</tissue>
    </source>
</reference>
<name>A0A9R1XTP3_LACSA</name>
<protein>
    <submittedName>
        <fullName evidence="1">Uncharacterized protein</fullName>
    </submittedName>
</protein>
<dbReference type="EMBL" id="NBSK02000001">
    <property type="protein sequence ID" value="KAJ0225456.1"/>
    <property type="molecule type" value="Genomic_DNA"/>
</dbReference>
<evidence type="ECO:0000313" key="1">
    <source>
        <dbReference type="EMBL" id="KAJ0225456.1"/>
    </source>
</evidence>
<gene>
    <name evidence="1" type="ORF">LSAT_V11C100040430</name>
</gene>
<accession>A0A9R1XTP3</accession>
<keyword evidence="2" id="KW-1185">Reference proteome</keyword>
<comment type="caution">
    <text evidence="1">The sequence shown here is derived from an EMBL/GenBank/DDBJ whole genome shotgun (WGS) entry which is preliminary data.</text>
</comment>
<dbReference type="AlphaFoldDB" id="A0A9R1XTP3"/>
<proteinExistence type="predicted"/>
<organism evidence="1 2">
    <name type="scientific">Lactuca sativa</name>
    <name type="common">Garden lettuce</name>
    <dbReference type="NCBI Taxonomy" id="4236"/>
    <lineage>
        <taxon>Eukaryota</taxon>
        <taxon>Viridiplantae</taxon>
        <taxon>Streptophyta</taxon>
        <taxon>Embryophyta</taxon>
        <taxon>Tracheophyta</taxon>
        <taxon>Spermatophyta</taxon>
        <taxon>Magnoliopsida</taxon>
        <taxon>eudicotyledons</taxon>
        <taxon>Gunneridae</taxon>
        <taxon>Pentapetalae</taxon>
        <taxon>asterids</taxon>
        <taxon>campanulids</taxon>
        <taxon>Asterales</taxon>
        <taxon>Asteraceae</taxon>
        <taxon>Cichorioideae</taxon>
        <taxon>Cichorieae</taxon>
        <taxon>Lactucinae</taxon>
        <taxon>Lactuca</taxon>
    </lineage>
</organism>
<evidence type="ECO:0000313" key="2">
    <source>
        <dbReference type="Proteomes" id="UP000235145"/>
    </source>
</evidence>
<dbReference type="Proteomes" id="UP000235145">
    <property type="component" value="Unassembled WGS sequence"/>
</dbReference>
<sequence length="89" mass="9952">MIFKIINLTILGNDDLNHLISDFLHIADISSPIFRLPSFIVDTRHLQAGSPPPALCFSPVILHCRFAVGSYSILSLHVWLSFCMQGRCV</sequence>